<dbReference type="InterPro" id="IPR016345">
    <property type="entry name" value="Casein_beta"/>
</dbReference>
<name>A0A8C8U4S3_PERMB</name>
<dbReference type="InterPro" id="IPR031305">
    <property type="entry name" value="Casein_CS"/>
</dbReference>
<comment type="subcellular location">
    <subcellularLocation>
        <location evidence="2">Secreted</location>
    </subcellularLocation>
</comment>
<comment type="similarity">
    <text evidence="3">Belongs to the beta-casein family.</text>
</comment>
<dbReference type="GO" id="GO:0005615">
    <property type="term" value="C:extracellular space"/>
    <property type="evidence" value="ECO:0007669"/>
    <property type="project" value="TreeGrafter"/>
</dbReference>
<dbReference type="Pfam" id="PF00363">
    <property type="entry name" value="Casein"/>
    <property type="match status" value="1"/>
</dbReference>
<dbReference type="PANTHER" id="PTHR11500:SF0">
    <property type="entry name" value="BETA-CASEIN"/>
    <property type="match status" value="1"/>
</dbReference>
<reference evidence="10" key="3">
    <citation type="submission" date="2025-09" db="UniProtKB">
        <authorList>
            <consortium name="Ensembl"/>
        </authorList>
    </citation>
    <scope>IDENTIFICATION</scope>
</reference>
<keyword evidence="5" id="KW-0964">Secreted</keyword>
<dbReference type="PANTHER" id="PTHR11500">
    <property type="entry name" value="BETA CASEIN"/>
    <property type="match status" value="1"/>
</dbReference>
<evidence type="ECO:0000256" key="5">
    <source>
        <dbReference type="ARBA" id="ARBA00022525"/>
    </source>
</evidence>
<evidence type="ECO:0000256" key="7">
    <source>
        <dbReference type="ARBA" id="ARBA00022729"/>
    </source>
</evidence>
<evidence type="ECO:0000256" key="2">
    <source>
        <dbReference type="ARBA" id="ARBA00004613"/>
    </source>
</evidence>
<protein>
    <recommendedName>
        <fullName evidence="4">Beta-casein</fullName>
    </recommendedName>
</protein>
<proteinExistence type="inferred from homology"/>
<keyword evidence="11" id="KW-1185">Reference proteome</keyword>
<dbReference type="PROSITE" id="PS00306">
    <property type="entry name" value="CASEIN_ALPHA_BETA"/>
    <property type="match status" value="1"/>
</dbReference>
<feature type="signal peptide" evidence="9">
    <location>
        <begin position="1"/>
        <end position="15"/>
    </location>
</feature>
<reference evidence="10" key="2">
    <citation type="submission" date="2025-08" db="UniProtKB">
        <authorList>
            <consortium name="Ensembl"/>
        </authorList>
    </citation>
    <scope>IDENTIFICATION</scope>
</reference>
<evidence type="ECO:0000256" key="3">
    <source>
        <dbReference type="ARBA" id="ARBA00008083"/>
    </source>
</evidence>
<comment type="function">
    <text evidence="1">Important role in determination of the surface properties of the casein micelles.</text>
</comment>
<evidence type="ECO:0000313" key="10">
    <source>
        <dbReference type="Ensembl" id="ENSPEMP00000029605.1"/>
    </source>
</evidence>
<dbReference type="GeneTree" id="ENSGT00390000001890"/>
<dbReference type="AlphaFoldDB" id="A0A8C8U4S3"/>
<keyword evidence="8" id="KW-0494">Milk protein</keyword>
<accession>A0A8C8U4S3</accession>
<dbReference type="Proteomes" id="UP000694547">
    <property type="component" value="Chromosome 10"/>
</dbReference>
<evidence type="ECO:0000256" key="8">
    <source>
        <dbReference type="ARBA" id="ARBA00022743"/>
    </source>
</evidence>
<organism evidence="10 11">
    <name type="scientific">Peromyscus maniculatus bairdii</name>
    <name type="common">Prairie deer mouse</name>
    <dbReference type="NCBI Taxonomy" id="230844"/>
    <lineage>
        <taxon>Eukaryota</taxon>
        <taxon>Metazoa</taxon>
        <taxon>Chordata</taxon>
        <taxon>Craniata</taxon>
        <taxon>Vertebrata</taxon>
        <taxon>Euteleostomi</taxon>
        <taxon>Mammalia</taxon>
        <taxon>Eutheria</taxon>
        <taxon>Euarchontoglires</taxon>
        <taxon>Glires</taxon>
        <taxon>Rodentia</taxon>
        <taxon>Myomorpha</taxon>
        <taxon>Muroidea</taxon>
        <taxon>Cricetidae</taxon>
        <taxon>Neotominae</taxon>
        <taxon>Peromyscus</taxon>
    </lineage>
</organism>
<evidence type="ECO:0000256" key="6">
    <source>
        <dbReference type="ARBA" id="ARBA00022553"/>
    </source>
</evidence>
<evidence type="ECO:0000256" key="9">
    <source>
        <dbReference type="SAM" id="SignalP"/>
    </source>
</evidence>
<evidence type="ECO:0000313" key="11">
    <source>
        <dbReference type="Proteomes" id="UP000694547"/>
    </source>
</evidence>
<evidence type="ECO:0000256" key="1">
    <source>
        <dbReference type="ARBA" id="ARBA00002287"/>
    </source>
</evidence>
<evidence type="ECO:0000256" key="4">
    <source>
        <dbReference type="ARBA" id="ARBA00018977"/>
    </source>
</evidence>
<dbReference type="InterPro" id="IPR001588">
    <property type="entry name" value="Casein"/>
</dbReference>
<reference evidence="10 11" key="1">
    <citation type="submission" date="2018-10" db="EMBL/GenBank/DDBJ databases">
        <title>Improved assembly of the deer mouse Peromyscus maniculatus genome.</title>
        <authorList>
            <person name="Lassance J.-M."/>
            <person name="Hoekstra H.E."/>
        </authorList>
    </citation>
    <scope>NUCLEOTIDE SEQUENCE [LARGE SCALE GENOMIC DNA]</scope>
</reference>
<feature type="chain" id="PRO_5033996704" description="Beta-casein" evidence="9">
    <location>
        <begin position="16"/>
        <end position="232"/>
    </location>
</feature>
<keyword evidence="6" id="KW-0597">Phosphoprotein</keyword>
<dbReference type="Ensembl" id="ENSPEMT00000040176.1">
    <property type="protein sequence ID" value="ENSPEMP00000029605.1"/>
    <property type="gene ID" value="ENSPEMG00000010030.2"/>
</dbReference>
<sequence>MKVFILACLVALALAKEESLSISSETECISSSEQSTEHTDEQKLQMVEEMQQLQAKDVLQNKIPPFIQSQPQAFPYDQPISCTPIAQNAQPIAQPPVVPSLGPVISPELKAFLKAKAATILPKTKATPYVDSETLLRLVSPLVFSTADFANQHIPQSQAQLLAQALQAFSQTPLVSAQAQLSVPHSKALYLLQQVVPFLQSDMSVQALLQYLDLLLNSTFLPSNQPLHQVTV</sequence>
<keyword evidence="7 9" id="KW-0732">Signal</keyword>